<keyword evidence="3" id="KW-1185">Reference proteome</keyword>
<name>A0A164Y539_9AGAM</name>
<evidence type="ECO:0000313" key="3">
    <source>
        <dbReference type="Proteomes" id="UP000076722"/>
    </source>
</evidence>
<feature type="region of interest" description="Disordered" evidence="1">
    <location>
        <begin position="401"/>
        <end position="438"/>
    </location>
</feature>
<sequence length="850" mass="96172">MSPPPTLGARPTLRQLMTTAFWCNTVWRSHSFGLFHLSSWESLPINTTWEERLEHVLHQLAPDIDVRTSQMFHRFAAVADRLEKSIAKSPLLLEQCSSPLSSFYPTTAFRLPWHRDFFLCVLFDRLLWTLNDQVTPFPSVCRHPTARGAVIPTLADTQQLLSLAEDFCDTQTPPSPSSQPDFNIPSDLRRSYDYLSRSNAEKRLATFDLVVANFLFVTVVAVLGFNNWQSGHLDRVRQLIASSPESKEKSFLLKRLDHNDWGIRHLTPFAKFVAHSPINVLDVSLLGHSDDHPKLRDWLLHLGAHSDMSERRLVIERHVLGALATMLSAVTQPRSTPQFNGPIDLTPSLEQISGLSQHIRLSSSMLSHYTLSFATPLRLDRPGYSEIDMIDVDLTRETGSPSPISFSPFSGTAESHDTGLPPPKSDLGQVDERSPPSADIETDTVMTLVIVTQVSPFISLSLPLLVPVSGQYALSHLRNFLETVQASDVNKCHLLQPPVFTSWPTRSNSERDLFDGSVYVMIPPPESDNNQPVVFTLEYLYTIPDICAYASRDVYSQEADDHVPFETTSLTKSVNLVNRLTCHVTMSTPLQSLLHHRHLFAKYTICPQYCASLGTHSWWRVIVGGGILFTHQPTPETPDILHLHHDIGRWDYLVLDQGTELLFPPGQINVLFTLNDTIVECAYYYSRLHIRQSFLAALQSHRRGDPRLSDYPTQLGAQNILFRSLYSLWLCHESHLENTPIEYPPDLDRTQAGILVAWICYMPYFVNPFEGAIRNLVPCMQDDCAESFDENHKADWELVQKAIKAIHTDARLVDRESMSWAMQTARDVFMACSCTLCREWEGEPLIGIVS</sequence>
<reference evidence="2 3" key="1">
    <citation type="journal article" date="2016" name="Mol. Biol. Evol.">
        <title>Comparative Genomics of Early-Diverging Mushroom-Forming Fungi Provides Insights into the Origins of Lignocellulose Decay Capabilities.</title>
        <authorList>
            <person name="Nagy L.G."/>
            <person name="Riley R."/>
            <person name="Tritt A."/>
            <person name="Adam C."/>
            <person name="Daum C."/>
            <person name="Floudas D."/>
            <person name="Sun H."/>
            <person name="Yadav J.S."/>
            <person name="Pangilinan J."/>
            <person name="Larsson K.H."/>
            <person name="Matsuura K."/>
            <person name="Barry K."/>
            <person name="Labutti K."/>
            <person name="Kuo R."/>
            <person name="Ohm R.A."/>
            <person name="Bhattacharya S.S."/>
            <person name="Shirouzu T."/>
            <person name="Yoshinaga Y."/>
            <person name="Martin F.M."/>
            <person name="Grigoriev I.V."/>
            <person name="Hibbett D.S."/>
        </authorList>
    </citation>
    <scope>NUCLEOTIDE SEQUENCE [LARGE SCALE GENOMIC DNA]</scope>
    <source>
        <strain evidence="2 3">HHB9708</strain>
    </source>
</reference>
<organism evidence="2 3">
    <name type="scientific">Sistotremastrum niveocremeum HHB9708</name>
    <dbReference type="NCBI Taxonomy" id="1314777"/>
    <lineage>
        <taxon>Eukaryota</taxon>
        <taxon>Fungi</taxon>
        <taxon>Dikarya</taxon>
        <taxon>Basidiomycota</taxon>
        <taxon>Agaricomycotina</taxon>
        <taxon>Agaricomycetes</taxon>
        <taxon>Sistotremastrales</taxon>
        <taxon>Sistotremastraceae</taxon>
        <taxon>Sertulicium</taxon>
        <taxon>Sertulicium niveocremeum</taxon>
    </lineage>
</organism>
<evidence type="ECO:0000256" key="1">
    <source>
        <dbReference type="SAM" id="MobiDB-lite"/>
    </source>
</evidence>
<gene>
    <name evidence="2" type="ORF">SISNIDRAFT_483142</name>
</gene>
<dbReference type="AlphaFoldDB" id="A0A164Y539"/>
<proteinExistence type="predicted"/>
<dbReference type="Proteomes" id="UP000076722">
    <property type="component" value="Unassembled WGS sequence"/>
</dbReference>
<evidence type="ECO:0000313" key="2">
    <source>
        <dbReference type="EMBL" id="KZS96586.1"/>
    </source>
</evidence>
<accession>A0A164Y539</accession>
<feature type="compositionally biased region" description="Low complexity" evidence="1">
    <location>
        <begin position="401"/>
        <end position="410"/>
    </location>
</feature>
<dbReference type="EMBL" id="KV419399">
    <property type="protein sequence ID" value="KZS96586.1"/>
    <property type="molecule type" value="Genomic_DNA"/>
</dbReference>
<protein>
    <submittedName>
        <fullName evidence="2">Uncharacterized protein</fullName>
    </submittedName>
</protein>